<comment type="caution">
    <text evidence="1">The sequence shown here is derived from an EMBL/GenBank/DDBJ whole genome shotgun (WGS) entry which is preliminary data.</text>
</comment>
<keyword evidence="2" id="KW-1185">Reference proteome</keyword>
<gene>
    <name evidence="1" type="ORF">EGH21_22425</name>
</gene>
<organism evidence="1 2">
    <name type="scientific">Haloarcula rubra</name>
    <dbReference type="NCBI Taxonomy" id="2487747"/>
    <lineage>
        <taxon>Archaea</taxon>
        <taxon>Methanobacteriati</taxon>
        <taxon>Methanobacteriota</taxon>
        <taxon>Stenosarchaea group</taxon>
        <taxon>Halobacteria</taxon>
        <taxon>Halobacteriales</taxon>
        <taxon>Haloarculaceae</taxon>
        <taxon>Haloarcula</taxon>
    </lineage>
</organism>
<accession>A0AAW4PZZ4</accession>
<evidence type="ECO:0000313" key="1">
    <source>
        <dbReference type="EMBL" id="MBX0325777.1"/>
    </source>
</evidence>
<reference evidence="1 2" key="1">
    <citation type="submission" date="2021-06" db="EMBL/GenBank/DDBJ databases">
        <title>Halomicroarcula sp. a new haloarchaeum isolated from saline soil.</title>
        <authorList>
            <person name="Duran-Viseras A."/>
            <person name="Sanchez-Porro C."/>
            <person name="Ventosa A."/>
        </authorList>
    </citation>
    <scope>NUCLEOTIDE SEQUENCE [LARGE SCALE GENOMIC DNA]</scope>
    <source>
        <strain evidence="1 2">F13</strain>
    </source>
</reference>
<dbReference type="AlphaFoldDB" id="A0AAW4PZZ4"/>
<sequence>MSKMQYGEGLVDWAHFEMLPLSRAAVGVYIPLPLIGRTLLLAYRRSGGPEVDLQ</sequence>
<evidence type="ECO:0000313" key="2">
    <source>
        <dbReference type="Proteomes" id="UP001430377"/>
    </source>
</evidence>
<dbReference type="EMBL" id="RKLR01000019">
    <property type="protein sequence ID" value="MBX0325777.1"/>
    <property type="molecule type" value="Genomic_DNA"/>
</dbReference>
<protein>
    <submittedName>
        <fullName evidence="1">Uncharacterized protein</fullName>
    </submittedName>
</protein>
<dbReference type="RefSeq" id="WP_220620638.1">
    <property type="nucleotide sequence ID" value="NZ_RKLR01000019.1"/>
</dbReference>
<name>A0AAW4PZZ4_9EURY</name>
<proteinExistence type="predicted"/>
<dbReference type="Proteomes" id="UP001430377">
    <property type="component" value="Unassembled WGS sequence"/>
</dbReference>